<evidence type="ECO:0000259" key="7">
    <source>
        <dbReference type="Pfam" id="PF03600"/>
    </source>
</evidence>
<comment type="caution">
    <text evidence="8">The sequence shown here is derived from an EMBL/GenBank/DDBJ whole genome shotgun (WGS) entry which is preliminary data.</text>
</comment>
<keyword evidence="4 6" id="KW-1133">Transmembrane helix</keyword>
<feature type="transmembrane region" description="Helical" evidence="6">
    <location>
        <begin position="98"/>
        <end position="124"/>
    </location>
</feature>
<sequence length="434" mass="46324">MLTFLGFLMIVVFMYLIMSNKMSALNALILVPAIFALFAGFTDVGDMIISGAEQVAATAIMVTFAILYFGTLIDAGMFDPLVNKVIKIAKGDPLKITVGTAVLSLLVGLDGDGTITYLIVVTAFLPLYDRLGMNKLILACLPAMSMGIMNVLPWGGPTARVMSVFNYDAMTVLGPLIPSIIAAAVYVVGLGIFFGLKERKRLGIYKETIDPQAALETAAIVMDESPQSLKRPKLFWFNLSITILLVIGLLTAALPLPVLFMLGFVIVTIVNYPNLKDQKTRLEAHAGNVLTVVSLIFAGGAFAGILEGTGMVDAIASSIVKVIPDFLAPQLPLLVGLTSMPFTFFMANDPYYFGIVPILAESASQIGIDKLEIAQASLLGQPLHLLSPLVGSVYVLIGLVGVNFRDHIKFSVKYAVGISIVMIVVAIITGALSI</sequence>
<dbReference type="EMBL" id="JAUHTQ010000026">
    <property type="protein sequence ID" value="MDN4495604.1"/>
    <property type="molecule type" value="Genomic_DNA"/>
</dbReference>
<evidence type="ECO:0000313" key="8">
    <source>
        <dbReference type="EMBL" id="MDN4495604.1"/>
    </source>
</evidence>
<dbReference type="InterPro" id="IPR004680">
    <property type="entry name" value="Cit_transptr-like_dom"/>
</dbReference>
<evidence type="ECO:0000256" key="4">
    <source>
        <dbReference type="ARBA" id="ARBA00022989"/>
    </source>
</evidence>
<evidence type="ECO:0000256" key="5">
    <source>
        <dbReference type="ARBA" id="ARBA00023136"/>
    </source>
</evidence>
<feature type="transmembrane region" description="Helical" evidence="6">
    <location>
        <begin position="136"/>
        <end position="156"/>
    </location>
</feature>
<keyword evidence="2" id="KW-0813">Transport</keyword>
<feature type="transmembrane region" description="Helical" evidence="6">
    <location>
        <begin position="414"/>
        <end position="432"/>
    </location>
</feature>
<evidence type="ECO:0000256" key="3">
    <source>
        <dbReference type="ARBA" id="ARBA00022692"/>
    </source>
</evidence>
<dbReference type="NCBIfam" id="TIGR00784">
    <property type="entry name" value="citMHS"/>
    <property type="match status" value="1"/>
</dbReference>
<organism evidence="8 9">
    <name type="scientific">Ureibacillus aquaedulcis</name>
    <dbReference type="NCBI Taxonomy" id="3058421"/>
    <lineage>
        <taxon>Bacteria</taxon>
        <taxon>Bacillati</taxon>
        <taxon>Bacillota</taxon>
        <taxon>Bacilli</taxon>
        <taxon>Bacillales</taxon>
        <taxon>Caryophanaceae</taxon>
        <taxon>Ureibacillus</taxon>
    </lineage>
</organism>
<keyword evidence="3 6" id="KW-0812">Transmembrane</keyword>
<feature type="transmembrane region" description="Helical" evidence="6">
    <location>
        <begin position="56"/>
        <end position="78"/>
    </location>
</feature>
<keyword evidence="9" id="KW-1185">Reference proteome</keyword>
<dbReference type="Pfam" id="PF03600">
    <property type="entry name" value="CitMHS"/>
    <property type="match status" value="1"/>
</dbReference>
<dbReference type="RefSeq" id="WP_301139913.1">
    <property type="nucleotide sequence ID" value="NZ_JAUHTQ010000026.1"/>
</dbReference>
<keyword evidence="5 6" id="KW-0472">Membrane</keyword>
<evidence type="ECO:0000256" key="1">
    <source>
        <dbReference type="ARBA" id="ARBA00004141"/>
    </source>
</evidence>
<proteinExistence type="predicted"/>
<feature type="transmembrane region" description="Helical" evidence="6">
    <location>
        <begin position="176"/>
        <end position="196"/>
    </location>
</feature>
<evidence type="ECO:0000256" key="2">
    <source>
        <dbReference type="ARBA" id="ARBA00022448"/>
    </source>
</evidence>
<feature type="transmembrane region" description="Helical" evidence="6">
    <location>
        <begin position="234"/>
        <end position="252"/>
    </location>
</feature>
<feature type="transmembrane region" description="Helical" evidence="6">
    <location>
        <begin position="29"/>
        <end position="49"/>
    </location>
</feature>
<feature type="transmembrane region" description="Helical" evidence="6">
    <location>
        <begin position="383"/>
        <end position="402"/>
    </location>
</feature>
<name>A0ABT8GW44_9BACL</name>
<accession>A0ABT8GW44</accession>
<protein>
    <submittedName>
        <fullName evidence="8">Citrate:proton symporter</fullName>
    </submittedName>
</protein>
<evidence type="ECO:0000313" key="9">
    <source>
        <dbReference type="Proteomes" id="UP001172743"/>
    </source>
</evidence>
<feature type="transmembrane region" description="Helical" evidence="6">
    <location>
        <begin position="326"/>
        <end position="344"/>
    </location>
</feature>
<comment type="subcellular location">
    <subcellularLocation>
        <location evidence="1">Membrane</location>
        <topology evidence="1">Multi-pass membrane protein</topology>
    </subcellularLocation>
</comment>
<dbReference type="Proteomes" id="UP001172743">
    <property type="component" value="Unassembled WGS sequence"/>
</dbReference>
<feature type="transmembrane region" description="Helical" evidence="6">
    <location>
        <begin position="287"/>
        <end position="306"/>
    </location>
</feature>
<feature type="domain" description="Citrate transporter-like" evidence="7">
    <location>
        <begin position="14"/>
        <end position="380"/>
    </location>
</feature>
<gene>
    <name evidence="8" type="ORF">QYB95_18855</name>
</gene>
<evidence type="ECO:0000256" key="6">
    <source>
        <dbReference type="SAM" id="Phobius"/>
    </source>
</evidence>
<reference evidence="8" key="1">
    <citation type="submission" date="2023-07" db="EMBL/GenBank/DDBJ databases">
        <title>Ureibacillus sp. isolated from freshwater well.</title>
        <authorList>
            <person name="Kirdat K."/>
            <person name="Bhatt A."/>
            <person name="Teware R."/>
            <person name="Bhavsar Y."/>
            <person name="Yadav A."/>
        </authorList>
    </citation>
    <scope>NUCLEOTIDE SEQUENCE</scope>
    <source>
        <strain evidence="8">BA0131</strain>
    </source>
</reference>
<dbReference type="InterPro" id="IPR014738">
    <property type="entry name" value="Citrate_transporter"/>
</dbReference>